<gene>
    <name evidence="1" type="ORF">NDR86_31665</name>
</gene>
<accession>A0A9X2EC77</accession>
<name>A0A9X2EC77_9NOCA</name>
<dbReference type="Proteomes" id="UP001139157">
    <property type="component" value="Unassembled WGS sequence"/>
</dbReference>
<organism evidence="1 2">
    <name type="scientific">Nocardia pulmonis</name>
    <dbReference type="NCBI Taxonomy" id="2951408"/>
    <lineage>
        <taxon>Bacteria</taxon>
        <taxon>Bacillati</taxon>
        <taxon>Actinomycetota</taxon>
        <taxon>Actinomycetes</taxon>
        <taxon>Mycobacteriales</taxon>
        <taxon>Nocardiaceae</taxon>
        <taxon>Nocardia</taxon>
    </lineage>
</organism>
<dbReference type="AlphaFoldDB" id="A0A9X2EC77"/>
<protein>
    <submittedName>
        <fullName evidence="1">Uncharacterized protein</fullName>
    </submittedName>
</protein>
<evidence type="ECO:0000313" key="2">
    <source>
        <dbReference type="Proteomes" id="UP001139157"/>
    </source>
</evidence>
<sequence length="76" mass="8174">MQNITIGRYGDDCGLVHRGETGAIERIEKTHAGWIEGIRDDGSGWIMFLDAEGSPCVFWASREPDGGVIGEGIPLG</sequence>
<dbReference type="EMBL" id="JAMRXG010000018">
    <property type="protein sequence ID" value="MCM6778052.1"/>
    <property type="molecule type" value="Genomic_DNA"/>
</dbReference>
<evidence type="ECO:0000313" key="1">
    <source>
        <dbReference type="EMBL" id="MCM6778052.1"/>
    </source>
</evidence>
<reference evidence="1" key="1">
    <citation type="submission" date="2022-06" db="EMBL/GenBank/DDBJ databases">
        <title>Novel species in genus nocardia.</title>
        <authorList>
            <person name="Li F."/>
        </authorList>
    </citation>
    <scope>NUCLEOTIDE SEQUENCE</scope>
    <source>
        <strain evidence="1">CDC141</strain>
    </source>
</reference>
<proteinExistence type="predicted"/>
<keyword evidence="2" id="KW-1185">Reference proteome</keyword>
<comment type="caution">
    <text evidence="1">The sequence shown here is derived from an EMBL/GenBank/DDBJ whole genome shotgun (WGS) entry which is preliminary data.</text>
</comment>
<dbReference type="RefSeq" id="WP_251917508.1">
    <property type="nucleotide sequence ID" value="NZ_JAMRXG010000018.1"/>
</dbReference>